<proteinExistence type="predicted"/>
<feature type="compositionally biased region" description="Polar residues" evidence="1">
    <location>
        <begin position="193"/>
        <end position="208"/>
    </location>
</feature>
<evidence type="ECO:0000313" key="4">
    <source>
        <dbReference type="Proteomes" id="UP000467840"/>
    </source>
</evidence>
<keyword evidence="4" id="KW-1185">Reference proteome</keyword>
<comment type="caution">
    <text evidence="3">The sequence shown here is derived from an EMBL/GenBank/DDBJ whole genome shotgun (WGS) entry which is preliminary data.</text>
</comment>
<evidence type="ECO:0000256" key="1">
    <source>
        <dbReference type="SAM" id="MobiDB-lite"/>
    </source>
</evidence>
<dbReference type="InterPro" id="IPR005162">
    <property type="entry name" value="Retrotrans_gag_dom"/>
</dbReference>
<sequence>MTNLANQLDALERRVDDAFALIDNYPTYEALTKELKVVRLSLEQRNKHVEVLEEKVEQFVAVVAKLIGGKLKIVPMYLANDAKLWWRTKVEQSISSQCSTVTWDDFKKALKAKFYPENVAYNARCKLAELQHTGSIREYGLKPWARNELVRRGVKELSTALAAAESLDDYTINASKRKFNSLPGSDNRPNKWGRNSSGGVDWSNSTFGGTERRTWNSRPNTNKPMSQNREQDNSRQGNRNGISKESSSNPVPVADCISLMGDKPCTIPTSFSPISEKKLLSALQFKKGVKRREPSYVVVPIVKEGGKAPLFPPQIQDVMAKFQDVMLE</sequence>
<reference evidence="3 4" key="1">
    <citation type="journal article" date="2020" name="Mol. Plant">
        <title>The Chromosome-Based Rubber Tree Genome Provides New Insights into Spurge Genome Evolution and Rubber Biosynthesis.</title>
        <authorList>
            <person name="Liu J."/>
            <person name="Shi C."/>
            <person name="Shi C.C."/>
            <person name="Li W."/>
            <person name="Zhang Q.J."/>
            <person name="Zhang Y."/>
            <person name="Li K."/>
            <person name="Lu H.F."/>
            <person name="Shi C."/>
            <person name="Zhu S.T."/>
            <person name="Xiao Z.Y."/>
            <person name="Nan H."/>
            <person name="Yue Y."/>
            <person name="Zhu X.G."/>
            <person name="Wu Y."/>
            <person name="Hong X.N."/>
            <person name="Fan G.Y."/>
            <person name="Tong Y."/>
            <person name="Zhang D."/>
            <person name="Mao C.L."/>
            <person name="Liu Y.L."/>
            <person name="Hao S.J."/>
            <person name="Liu W.Q."/>
            <person name="Lv M.Q."/>
            <person name="Zhang H.B."/>
            <person name="Liu Y."/>
            <person name="Hu-Tang G.R."/>
            <person name="Wang J.P."/>
            <person name="Wang J.H."/>
            <person name="Sun Y.H."/>
            <person name="Ni S.B."/>
            <person name="Chen W.B."/>
            <person name="Zhang X.C."/>
            <person name="Jiao Y.N."/>
            <person name="Eichler E.E."/>
            <person name="Li G.H."/>
            <person name="Liu X."/>
            <person name="Gao L.Z."/>
        </authorList>
    </citation>
    <scope>NUCLEOTIDE SEQUENCE [LARGE SCALE GENOMIC DNA]</scope>
    <source>
        <strain evidence="4">cv. GT1</strain>
        <tissue evidence="3">Leaf</tissue>
    </source>
</reference>
<name>A0A6A6N406_HEVBR</name>
<feature type="region of interest" description="Disordered" evidence="1">
    <location>
        <begin position="178"/>
        <end position="253"/>
    </location>
</feature>
<accession>A0A6A6N406</accession>
<dbReference type="EMBL" id="JAAGAX010000003">
    <property type="protein sequence ID" value="KAF2320912.1"/>
    <property type="molecule type" value="Genomic_DNA"/>
</dbReference>
<feature type="domain" description="Retrotransposon gag" evidence="2">
    <location>
        <begin position="72"/>
        <end position="139"/>
    </location>
</feature>
<evidence type="ECO:0000259" key="2">
    <source>
        <dbReference type="Pfam" id="PF03732"/>
    </source>
</evidence>
<feature type="compositionally biased region" description="Polar residues" evidence="1">
    <location>
        <begin position="216"/>
        <end position="250"/>
    </location>
</feature>
<dbReference type="Pfam" id="PF03732">
    <property type="entry name" value="Retrotrans_gag"/>
    <property type="match status" value="1"/>
</dbReference>
<gene>
    <name evidence="3" type="ORF">GH714_031791</name>
</gene>
<protein>
    <recommendedName>
        <fullName evidence="2">Retrotransposon gag domain-containing protein</fullName>
    </recommendedName>
</protein>
<dbReference type="Proteomes" id="UP000467840">
    <property type="component" value="Chromosome 10"/>
</dbReference>
<evidence type="ECO:0000313" key="3">
    <source>
        <dbReference type="EMBL" id="KAF2320912.1"/>
    </source>
</evidence>
<organism evidence="3 4">
    <name type="scientific">Hevea brasiliensis</name>
    <name type="common">Para rubber tree</name>
    <name type="synonym">Siphonia brasiliensis</name>
    <dbReference type="NCBI Taxonomy" id="3981"/>
    <lineage>
        <taxon>Eukaryota</taxon>
        <taxon>Viridiplantae</taxon>
        <taxon>Streptophyta</taxon>
        <taxon>Embryophyta</taxon>
        <taxon>Tracheophyta</taxon>
        <taxon>Spermatophyta</taxon>
        <taxon>Magnoliopsida</taxon>
        <taxon>eudicotyledons</taxon>
        <taxon>Gunneridae</taxon>
        <taxon>Pentapetalae</taxon>
        <taxon>rosids</taxon>
        <taxon>fabids</taxon>
        <taxon>Malpighiales</taxon>
        <taxon>Euphorbiaceae</taxon>
        <taxon>Crotonoideae</taxon>
        <taxon>Micrandreae</taxon>
        <taxon>Hevea</taxon>
    </lineage>
</organism>
<dbReference type="AlphaFoldDB" id="A0A6A6N406"/>